<reference evidence="3 11" key="5">
    <citation type="submission" date="2021-01" db="EMBL/GenBank/DDBJ databases">
        <title>Genomes of Escherichia coli STEC strains from raw meat-based diets for companion animals.</title>
        <authorList>
            <person name="Stevens M.J.A."/>
            <person name="Stephan R."/>
        </authorList>
    </citation>
    <scope>NUCLEOTIDE SEQUENCE [LARGE SCALE GENOMIC DNA]</scope>
    <source>
        <strain evidence="3">ATC7-7</strain>
        <strain evidence="4 11">LSC1-58</strain>
    </source>
</reference>
<dbReference type="Proteomes" id="UP000534332">
    <property type="component" value="Unassembled WGS sequence"/>
</dbReference>
<reference evidence="5 7" key="1">
    <citation type="submission" date="2016-12" db="EMBL/GenBank/DDBJ databases">
        <title>Real-Time Genomic Investigation Underlying the Public Health Response to a Shiga Toxin-Producing Escherichia Coli O26:H11 Outbreak in a Nursery.</title>
        <authorList>
            <person name="Ferdous M."/>
            <person name="Moran-Gilad J."/>
            <person name="Rossen J.W."/>
            <person name="Gdalevich M."/>
        </authorList>
    </citation>
    <scope>NUCLEOTIDE SEQUENCE [LARGE SCALE GENOMIC DNA]</scope>
    <source>
        <strain evidence="5 7">STEC 514-2</strain>
    </source>
</reference>
<evidence type="ECO:0000313" key="6">
    <source>
        <dbReference type="EMBL" id="TJH23110.1"/>
    </source>
</evidence>
<accession>A0A0B0V221</accession>
<name>A0A0B0V221_ECOLX</name>
<dbReference type="EMBL" id="JAETYZ010000050">
    <property type="protein sequence ID" value="MBL6237025.1"/>
    <property type="molecule type" value="Genomic_DNA"/>
</dbReference>
<evidence type="ECO:0000313" key="10">
    <source>
        <dbReference type="Proteomes" id="UP000534332"/>
    </source>
</evidence>
<dbReference type="Proteomes" id="UP000524010">
    <property type="component" value="Unassembled WGS sequence"/>
</dbReference>
<dbReference type="AlphaFoldDB" id="A0A0B0V221"/>
<dbReference type="Proteomes" id="UP000218543">
    <property type="component" value="Unassembled WGS sequence"/>
</dbReference>
<comment type="caution">
    <text evidence="5">The sequence shown here is derived from an EMBL/GenBank/DDBJ whole genome shotgun (WGS) entry which is preliminary data.</text>
</comment>
<dbReference type="Proteomes" id="UP000615017">
    <property type="component" value="Unassembled WGS sequence"/>
</dbReference>
<dbReference type="Proteomes" id="UP000306700">
    <property type="component" value="Unassembled WGS sequence"/>
</dbReference>
<evidence type="ECO:0000313" key="11">
    <source>
        <dbReference type="Proteomes" id="UP000615017"/>
    </source>
</evidence>
<reference evidence="1 9" key="4">
    <citation type="submission" date="2020-02" db="EMBL/GenBank/DDBJ databases">
        <authorList>
            <consortium name="PulseNet: The National Subtyping Network for Foodborne Disease Surveillance"/>
            <person name="Tarr C.L."/>
            <person name="Trees E."/>
            <person name="Katz L.S."/>
            <person name="Carleton-Romer H.A."/>
            <person name="Stroika S."/>
            <person name="Kucerova Z."/>
            <person name="Roache K.F."/>
            <person name="Sabol A.L."/>
            <person name="Besser J."/>
            <person name="Gerner-Smidt P."/>
        </authorList>
    </citation>
    <scope>NUCLEOTIDE SEQUENCE [LARGE SCALE GENOMIC DNA]</scope>
    <source>
        <strain evidence="1 9">PNUSAE005278</strain>
    </source>
</reference>
<dbReference type="EMBL" id="JAETYU010000024">
    <property type="protein sequence ID" value="MBL6205110.1"/>
    <property type="molecule type" value="Genomic_DNA"/>
</dbReference>
<evidence type="ECO:0000313" key="3">
    <source>
        <dbReference type="EMBL" id="MBL6205110.1"/>
    </source>
</evidence>
<organism evidence="5 7">
    <name type="scientific">Escherichia coli</name>
    <dbReference type="NCBI Taxonomy" id="562"/>
    <lineage>
        <taxon>Bacteria</taxon>
        <taxon>Pseudomonadati</taxon>
        <taxon>Pseudomonadota</taxon>
        <taxon>Gammaproteobacteria</taxon>
        <taxon>Enterobacterales</taxon>
        <taxon>Enterobacteriaceae</taxon>
        <taxon>Escherichia</taxon>
    </lineage>
</organism>
<dbReference type="EMBL" id="RRNI01000006">
    <property type="protein sequence ID" value="TJH23110.1"/>
    <property type="molecule type" value="Genomic_DNA"/>
</dbReference>
<dbReference type="EMBL" id="MRVZ01000147">
    <property type="protein sequence ID" value="PAU11856.1"/>
    <property type="molecule type" value="Genomic_DNA"/>
</dbReference>
<protein>
    <submittedName>
        <fullName evidence="5">Uncharacterized protein</fullName>
    </submittedName>
</protein>
<evidence type="ECO:0000313" key="4">
    <source>
        <dbReference type="EMBL" id="MBL6237025.1"/>
    </source>
</evidence>
<reference evidence="2 10" key="3">
    <citation type="submission" date="2020-02" db="EMBL/GenBank/DDBJ databases">
        <authorList>
            <person name="Ashton P.M."/>
            <person name="Dallman T."/>
            <person name="Nair S."/>
            <person name="De Pinna E."/>
            <person name="Peters T."/>
            <person name="Grant K."/>
        </authorList>
    </citation>
    <scope>NUCLEOTIDE SEQUENCE [LARGE SCALE GENOMIC DNA]</scope>
    <source>
        <strain evidence="2 10">188143</strain>
    </source>
</reference>
<sequence>MSTFILYPEPGISSFFRRMTAQLRVFFSRNNLSYYSRWYTNPAGNLSVRVCMFRRGGVWTPCLYYRQGMYRNEYTGWYQPLPREVIYLNRFTGRISRRRTWHAACRMAEQLTTLRYRFGLQGDGIVAQPC</sequence>
<dbReference type="EMBL" id="AASRHK010000133">
    <property type="protein sequence ID" value="EFF8957079.1"/>
    <property type="molecule type" value="Genomic_DNA"/>
</dbReference>
<evidence type="ECO:0000313" key="7">
    <source>
        <dbReference type="Proteomes" id="UP000218543"/>
    </source>
</evidence>
<gene>
    <name evidence="2" type="ORF">BRV02_004801</name>
    <name evidence="1" type="ORF">BTB68_005179</name>
    <name evidence="5" type="ORF">BTQ06_26665</name>
    <name evidence="6" type="ORF">C9160_07325</name>
    <name evidence="4" type="ORF">JNA65_24515</name>
    <name evidence="3" type="ORF">JNA68_18200</name>
</gene>
<evidence type="ECO:0000313" key="5">
    <source>
        <dbReference type="EMBL" id="PAU11856.1"/>
    </source>
</evidence>
<proteinExistence type="predicted"/>
<evidence type="ECO:0000313" key="8">
    <source>
        <dbReference type="Proteomes" id="UP000306700"/>
    </source>
</evidence>
<dbReference type="RefSeq" id="WP_000102862.1">
    <property type="nucleotide sequence ID" value="NZ_BFXJ01000025.1"/>
</dbReference>
<evidence type="ECO:0000313" key="2">
    <source>
        <dbReference type="EMBL" id="EFG2163639.1"/>
    </source>
</evidence>
<dbReference type="EMBL" id="AASSGK010000060">
    <property type="protein sequence ID" value="EFG2163639.1"/>
    <property type="molecule type" value="Genomic_DNA"/>
</dbReference>
<evidence type="ECO:0000313" key="1">
    <source>
        <dbReference type="EMBL" id="EFF8957079.1"/>
    </source>
</evidence>
<reference evidence="6 8" key="2">
    <citation type="submission" date="2018-12" db="EMBL/GenBank/DDBJ databases">
        <title>Food and Water Safety Consortium.</title>
        <authorList>
            <person name="Tyson S."/>
            <person name="Peterson C.-L."/>
            <person name="Olson A."/>
            <person name="Tyler S."/>
            <person name="Cabral J."/>
            <person name="Lynch T."/>
            <person name="Knox N."/>
            <person name="Van Domselaar G."/>
            <person name="Graham M."/>
        </authorList>
    </citation>
    <scope>NUCLEOTIDE SEQUENCE [LARGE SCALE GENOMIC DNA]</scope>
    <source>
        <strain evidence="6 8">FWSEC0384</strain>
    </source>
</reference>
<evidence type="ECO:0000313" key="9">
    <source>
        <dbReference type="Proteomes" id="UP000524010"/>
    </source>
</evidence>
<dbReference type="Proteomes" id="UP000655659">
    <property type="component" value="Unassembled WGS sequence"/>
</dbReference>